<proteinExistence type="predicted"/>
<reference evidence="1" key="2">
    <citation type="journal article" date="2024" name="Plant">
        <title>Genomic evolution and insights into agronomic trait innovations of Sesamum species.</title>
        <authorList>
            <person name="Miao H."/>
            <person name="Wang L."/>
            <person name="Qu L."/>
            <person name="Liu H."/>
            <person name="Sun Y."/>
            <person name="Le M."/>
            <person name="Wang Q."/>
            <person name="Wei S."/>
            <person name="Zheng Y."/>
            <person name="Lin W."/>
            <person name="Duan Y."/>
            <person name="Cao H."/>
            <person name="Xiong S."/>
            <person name="Wang X."/>
            <person name="Wei L."/>
            <person name="Li C."/>
            <person name="Ma Q."/>
            <person name="Ju M."/>
            <person name="Zhao R."/>
            <person name="Li G."/>
            <person name="Mu C."/>
            <person name="Tian Q."/>
            <person name="Mei H."/>
            <person name="Zhang T."/>
            <person name="Gao T."/>
            <person name="Zhang H."/>
        </authorList>
    </citation>
    <scope>NUCLEOTIDE SEQUENCE</scope>
    <source>
        <strain evidence="1">G02</strain>
    </source>
</reference>
<dbReference type="EMBL" id="JACGWJ010000014">
    <property type="protein sequence ID" value="KAL0373915.1"/>
    <property type="molecule type" value="Genomic_DNA"/>
</dbReference>
<accession>A0AAW2R1N4</accession>
<sequence length="85" mass="9450">MPIQIGLLQRAVSDSPSVAHDAGARLWIPEPKAYNGARDVKEVEIFLVDIEQYFLAANAEDEAKKVSTATMYLMVMLTMVVHQIC</sequence>
<dbReference type="AlphaFoldDB" id="A0AAW2R1N4"/>
<reference evidence="1" key="1">
    <citation type="submission" date="2020-06" db="EMBL/GenBank/DDBJ databases">
        <authorList>
            <person name="Li T."/>
            <person name="Hu X."/>
            <person name="Zhang T."/>
            <person name="Song X."/>
            <person name="Zhang H."/>
            <person name="Dai N."/>
            <person name="Sheng W."/>
            <person name="Hou X."/>
            <person name="Wei L."/>
        </authorList>
    </citation>
    <scope>NUCLEOTIDE SEQUENCE</scope>
    <source>
        <strain evidence="1">G02</strain>
        <tissue evidence="1">Leaf</tissue>
    </source>
</reference>
<protein>
    <submittedName>
        <fullName evidence="1">Uncharacterized protein</fullName>
    </submittedName>
</protein>
<organism evidence="1">
    <name type="scientific">Sesamum radiatum</name>
    <name type="common">Black benniseed</name>
    <dbReference type="NCBI Taxonomy" id="300843"/>
    <lineage>
        <taxon>Eukaryota</taxon>
        <taxon>Viridiplantae</taxon>
        <taxon>Streptophyta</taxon>
        <taxon>Embryophyta</taxon>
        <taxon>Tracheophyta</taxon>
        <taxon>Spermatophyta</taxon>
        <taxon>Magnoliopsida</taxon>
        <taxon>eudicotyledons</taxon>
        <taxon>Gunneridae</taxon>
        <taxon>Pentapetalae</taxon>
        <taxon>asterids</taxon>
        <taxon>lamiids</taxon>
        <taxon>Lamiales</taxon>
        <taxon>Pedaliaceae</taxon>
        <taxon>Sesamum</taxon>
    </lineage>
</organism>
<comment type="caution">
    <text evidence="1">The sequence shown here is derived from an EMBL/GenBank/DDBJ whole genome shotgun (WGS) entry which is preliminary data.</text>
</comment>
<gene>
    <name evidence="1" type="ORF">Sradi_3307200</name>
</gene>
<name>A0AAW2R1N4_SESRA</name>
<evidence type="ECO:0000313" key="1">
    <source>
        <dbReference type="EMBL" id="KAL0373915.1"/>
    </source>
</evidence>